<feature type="repeat" description="WD" evidence="6">
    <location>
        <begin position="9"/>
        <end position="40"/>
    </location>
</feature>
<dbReference type="Proteomes" id="UP001367676">
    <property type="component" value="Unassembled WGS sequence"/>
</dbReference>
<evidence type="ECO:0000259" key="7">
    <source>
        <dbReference type="PROSITE" id="PS51394"/>
    </source>
</evidence>
<protein>
    <recommendedName>
        <fullName evidence="11">Phospholipase A-2-activating protein</fullName>
    </recommendedName>
</protein>
<dbReference type="PROSITE" id="PS51394">
    <property type="entry name" value="PFU"/>
    <property type="match status" value="1"/>
</dbReference>
<sequence>MPYKLSCALYGHSSDVRDIAITHNNYIVSCSRDKTAKLWKPNEFNTGYTEVQTFVGHTNFVISVCVVPPNEIFTSGLIVTGSNDNTILVYQPESPNSILQLTGHTDAVCRLVNGLALNTILSASWDKSVKVWSLSPTGSQCLLTIRGHQQAVWAVLHTTSDFIVTGSADKIIKVHKNDGSLIRTLTGHTDCVRCLAELSSTEILSCSNDATIRKWSLETGDCLDTIYGHPNFIYNFCVRDNLIASSGEDRCVMIWFGTKYESIALPAQSVWSVALLANKDVVTGSSDGVVRIFTNDEKRIADAETLAIFESEVSASGSKAEQYIGGVKVSDLPGPETLEESGQREGQTKLVRENGQVICYSWSVAEKKWLTLGNVISGSGGSTETSGKVLYEGKEYDFVFTVDIDDERQLKLPYNKSEDPWFAAQAFIHKHNLPQGYLEQVANFIINNSKQGNVSVSTAPPEFADPFTGGTRYIPGNSSAGGSSGGDPFTGGNRYVPMDVSESVSSKNSYFPQTSYIRFDQANLSQILDKLSAFNLNIEDNNLKFSDADLLNVSKLADLSYTNYTSDTIEILKKLLNWPKNCIFPVLDILRLAVRNEDINTRLSSDKYIFGYLKDNLQEDSPVANQMLSLRTLCNLLIHKAGEQLVLDHKDFITETLGHFSGLSNKSLQIAVVTLMLNMATAFYKYKDIESQSVMLLNLINILPQLTEQESLFRALVTMGTVLSQSKELSNCIDEAIKQLIANCSSTGSGKVKECAQIVLQLLS</sequence>
<gene>
    <name evidence="9" type="ORF">V9T40_013033</name>
</gene>
<dbReference type="InterPro" id="IPR036322">
    <property type="entry name" value="WD40_repeat_dom_sf"/>
</dbReference>
<evidence type="ECO:0000256" key="4">
    <source>
        <dbReference type="ARBA" id="ARBA00022574"/>
    </source>
</evidence>
<dbReference type="CDD" id="cd00200">
    <property type="entry name" value="WD40"/>
    <property type="match status" value="1"/>
</dbReference>
<feature type="domain" description="PFU" evidence="7">
    <location>
        <begin position="361"/>
        <end position="459"/>
    </location>
</feature>
<dbReference type="InterPro" id="IPR015943">
    <property type="entry name" value="WD40/YVTN_repeat-like_dom_sf"/>
</dbReference>
<keyword evidence="10" id="KW-1185">Reference proteome</keyword>
<evidence type="ECO:0000313" key="10">
    <source>
        <dbReference type="Proteomes" id="UP001367676"/>
    </source>
</evidence>
<dbReference type="InterPro" id="IPR015155">
    <property type="entry name" value="PFU"/>
</dbReference>
<dbReference type="GO" id="GO:0043161">
    <property type="term" value="P:proteasome-mediated ubiquitin-dependent protein catabolic process"/>
    <property type="evidence" value="ECO:0007669"/>
    <property type="project" value="TreeGrafter"/>
</dbReference>
<dbReference type="PANTHER" id="PTHR19849:SF0">
    <property type="entry name" value="PHOSPHOLIPASE A-2-ACTIVATING PROTEIN"/>
    <property type="match status" value="1"/>
</dbReference>
<organism evidence="9 10">
    <name type="scientific">Parthenolecanium corni</name>
    <dbReference type="NCBI Taxonomy" id="536013"/>
    <lineage>
        <taxon>Eukaryota</taxon>
        <taxon>Metazoa</taxon>
        <taxon>Ecdysozoa</taxon>
        <taxon>Arthropoda</taxon>
        <taxon>Hexapoda</taxon>
        <taxon>Insecta</taxon>
        <taxon>Pterygota</taxon>
        <taxon>Neoptera</taxon>
        <taxon>Paraneoptera</taxon>
        <taxon>Hemiptera</taxon>
        <taxon>Sternorrhyncha</taxon>
        <taxon>Coccoidea</taxon>
        <taxon>Coccidae</taxon>
        <taxon>Parthenolecanium</taxon>
    </lineage>
</organism>
<evidence type="ECO:0000256" key="3">
    <source>
        <dbReference type="ARBA" id="ARBA00022490"/>
    </source>
</evidence>
<comment type="subcellular location">
    <subcellularLocation>
        <location evidence="1">Cytoplasm</location>
    </subcellularLocation>
</comment>
<dbReference type="PANTHER" id="PTHR19849">
    <property type="entry name" value="PHOSPHOLIPASE A-2-ACTIVATING PROTEIN"/>
    <property type="match status" value="1"/>
</dbReference>
<dbReference type="SUPFAM" id="SSF50978">
    <property type="entry name" value="WD40 repeat-like"/>
    <property type="match status" value="1"/>
</dbReference>
<evidence type="ECO:0000313" key="9">
    <source>
        <dbReference type="EMBL" id="KAK7576747.1"/>
    </source>
</evidence>
<dbReference type="Gene3D" id="1.25.10.10">
    <property type="entry name" value="Leucine-rich Repeat Variant"/>
    <property type="match status" value="1"/>
</dbReference>
<evidence type="ECO:0000256" key="5">
    <source>
        <dbReference type="ARBA" id="ARBA00022737"/>
    </source>
</evidence>
<dbReference type="InterPro" id="IPR016024">
    <property type="entry name" value="ARM-type_fold"/>
</dbReference>
<dbReference type="AlphaFoldDB" id="A0AAN9TLD0"/>
<evidence type="ECO:0000256" key="2">
    <source>
        <dbReference type="ARBA" id="ARBA00008495"/>
    </source>
</evidence>
<comment type="similarity">
    <text evidence="2">Belongs to the WD repeat PLAP family.</text>
</comment>
<dbReference type="Pfam" id="PF00400">
    <property type="entry name" value="WD40"/>
    <property type="match status" value="6"/>
</dbReference>
<dbReference type="GO" id="GO:0043130">
    <property type="term" value="F:ubiquitin binding"/>
    <property type="evidence" value="ECO:0007669"/>
    <property type="project" value="TreeGrafter"/>
</dbReference>
<keyword evidence="4 6" id="KW-0853">WD repeat</keyword>
<dbReference type="PROSITE" id="PS50082">
    <property type="entry name" value="WD_REPEATS_2"/>
    <property type="match status" value="3"/>
</dbReference>
<dbReference type="InterPro" id="IPR011989">
    <property type="entry name" value="ARM-like"/>
</dbReference>
<dbReference type="Pfam" id="PF09070">
    <property type="entry name" value="PFU"/>
    <property type="match status" value="1"/>
</dbReference>
<reference evidence="9 10" key="1">
    <citation type="submission" date="2024-03" db="EMBL/GenBank/DDBJ databases">
        <title>Adaptation during the transition from Ophiocordyceps entomopathogen to insect associate is accompanied by gene loss and intensified selection.</title>
        <authorList>
            <person name="Ward C.M."/>
            <person name="Onetto C.A."/>
            <person name="Borneman A.R."/>
        </authorList>
    </citation>
    <scope>NUCLEOTIDE SEQUENCE [LARGE SCALE GENOMIC DNA]</scope>
    <source>
        <strain evidence="9">AWRI1</strain>
        <tissue evidence="9">Single Adult Female</tissue>
    </source>
</reference>
<evidence type="ECO:0008006" key="11">
    <source>
        <dbReference type="Google" id="ProtNLM"/>
    </source>
</evidence>
<dbReference type="PROSITE" id="PS50294">
    <property type="entry name" value="WD_REPEATS_REGION"/>
    <property type="match status" value="1"/>
</dbReference>
<feature type="repeat" description="WD" evidence="6">
    <location>
        <begin position="185"/>
        <end position="225"/>
    </location>
</feature>
<evidence type="ECO:0000259" key="8">
    <source>
        <dbReference type="PROSITE" id="PS51396"/>
    </source>
</evidence>
<name>A0AAN9TLD0_9HEMI</name>
<feature type="domain" description="PUL" evidence="8">
    <location>
        <begin position="509"/>
        <end position="764"/>
    </location>
</feature>
<dbReference type="Gene3D" id="2.130.10.10">
    <property type="entry name" value="YVTN repeat-like/Quinoprotein amine dehydrogenase"/>
    <property type="match status" value="1"/>
</dbReference>
<keyword evidence="3" id="KW-0963">Cytoplasm</keyword>
<dbReference type="GO" id="GO:0005737">
    <property type="term" value="C:cytoplasm"/>
    <property type="evidence" value="ECO:0007669"/>
    <property type="project" value="UniProtKB-SubCell"/>
</dbReference>
<dbReference type="SMART" id="SM00320">
    <property type="entry name" value="WD40"/>
    <property type="match status" value="7"/>
</dbReference>
<comment type="caution">
    <text evidence="9">The sequence shown here is derived from an EMBL/GenBank/DDBJ whole genome shotgun (WGS) entry which is preliminary data.</text>
</comment>
<evidence type="ECO:0000256" key="1">
    <source>
        <dbReference type="ARBA" id="ARBA00004496"/>
    </source>
</evidence>
<evidence type="ECO:0000256" key="6">
    <source>
        <dbReference type="PROSITE-ProRule" id="PRU00221"/>
    </source>
</evidence>
<proteinExistence type="inferred from homology"/>
<dbReference type="GO" id="GO:0010992">
    <property type="term" value="P:ubiquitin recycling"/>
    <property type="evidence" value="ECO:0007669"/>
    <property type="project" value="TreeGrafter"/>
</dbReference>
<dbReference type="PROSITE" id="PS51396">
    <property type="entry name" value="PUL"/>
    <property type="match status" value="1"/>
</dbReference>
<dbReference type="InterPro" id="IPR013535">
    <property type="entry name" value="PUL_dom"/>
</dbReference>
<dbReference type="GO" id="GO:0005634">
    <property type="term" value="C:nucleus"/>
    <property type="evidence" value="ECO:0007669"/>
    <property type="project" value="TreeGrafter"/>
</dbReference>
<dbReference type="Gene3D" id="3.10.20.870">
    <property type="entry name" value="PFU (PLAA family ubiquitin binding), C-terminal domain"/>
    <property type="match status" value="1"/>
</dbReference>
<dbReference type="Pfam" id="PF08324">
    <property type="entry name" value="PUL"/>
    <property type="match status" value="1"/>
</dbReference>
<dbReference type="EMBL" id="JBBCAQ010000036">
    <property type="protein sequence ID" value="KAK7576747.1"/>
    <property type="molecule type" value="Genomic_DNA"/>
</dbReference>
<keyword evidence="5" id="KW-0677">Repeat</keyword>
<dbReference type="InterPro" id="IPR001680">
    <property type="entry name" value="WD40_rpt"/>
</dbReference>
<accession>A0AAN9TLD0</accession>
<dbReference type="SUPFAM" id="SSF48371">
    <property type="entry name" value="ARM repeat"/>
    <property type="match status" value="1"/>
</dbReference>
<feature type="repeat" description="WD" evidence="6">
    <location>
        <begin position="101"/>
        <end position="135"/>
    </location>
</feature>
<dbReference type="InterPro" id="IPR038122">
    <property type="entry name" value="PFU_sf"/>
</dbReference>